<proteinExistence type="predicted"/>
<dbReference type="Proteomes" id="UP001607302">
    <property type="component" value="Unassembled WGS sequence"/>
</dbReference>
<comment type="caution">
    <text evidence="2">The sequence shown here is derived from an EMBL/GenBank/DDBJ whole genome shotgun (WGS) entry which is preliminary data.</text>
</comment>
<accession>A0ABD2A4N5</accession>
<evidence type="ECO:0000256" key="1">
    <source>
        <dbReference type="SAM" id="Phobius"/>
    </source>
</evidence>
<sequence>MALVRKRRDGLGGEGGIKRGIILKYGQIKTAGYDLRDGPVVRRQRALVTPAAVAAAVAAAAAAAVEGEGEGGTSSEKEKK</sequence>
<dbReference type="AlphaFoldDB" id="A0ABD2A4N5"/>
<feature type="transmembrane region" description="Helical" evidence="1">
    <location>
        <begin position="46"/>
        <end position="65"/>
    </location>
</feature>
<name>A0ABD2A4N5_VESSQ</name>
<protein>
    <submittedName>
        <fullName evidence="2">Uncharacterized protein</fullName>
    </submittedName>
</protein>
<organism evidence="2 3">
    <name type="scientific">Vespula squamosa</name>
    <name type="common">Southern yellow jacket</name>
    <name type="synonym">Wasp</name>
    <dbReference type="NCBI Taxonomy" id="30214"/>
    <lineage>
        <taxon>Eukaryota</taxon>
        <taxon>Metazoa</taxon>
        <taxon>Ecdysozoa</taxon>
        <taxon>Arthropoda</taxon>
        <taxon>Hexapoda</taxon>
        <taxon>Insecta</taxon>
        <taxon>Pterygota</taxon>
        <taxon>Neoptera</taxon>
        <taxon>Endopterygota</taxon>
        <taxon>Hymenoptera</taxon>
        <taxon>Apocrita</taxon>
        <taxon>Aculeata</taxon>
        <taxon>Vespoidea</taxon>
        <taxon>Vespidae</taxon>
        <taxon>Vespinae</taxon>
        <taxon>Vespula</taxon>
    </lineage>
</organism>
<dbReference type="EMBL" id="JAUDFV010000155">
    <property type="protein sequence ID" value="KAL2715583.1"/>
    <property type="molecule type" value="Genomic_DNA"/>
</dbReference>
<keyword evidence="3" id="KW-1185">Reference proteome</keyword>
<keyword evidence="1" id="KW-1133">Transmembrane helix</keyword>
<keyword evidence="1" id="KW-0472">Membrane</keyword>
<evidence type="ECO:0000313" key="2">
    <source>
        <dbReference type="EMBL" id="KAL2715583.1"/>
    </source>
</evidence>
<reference evidence="2 3" key="1">
    <citation type="journal article" date="2024" name="Ann. Entomol. Soc. Am.">
        <title>Genomic analyses of the southern and eastern yellowjacket wasps (Hymenoptera: Vespidae) reveal evolutionary signatures of social life.</title>
        <authorList>
            <person name="Catto M.A."/>
            <person name="Caine P.B."/>
            <person name="Orr S.E."/>
            <person name="Hunt B.G."/>
            <person name="Goodisman M.A.D."/>
        </authorList>
    </citation>
    <scope>NUCLEOTIDE SEQUENCE [LARGE SCALE GENOMIC DNA]</scope>
    <source>
        <strain evidence="2">233</strain>
        <tissue evidence="2">Head and thorax</tissue>
    </source>
</reference>
<gene>
    <name evidence="2" type="ORF">V1478_015281</name>
</gene>
<evidence type="ECO:0000313" key="3">
    <source>
        <dbReference type="Proteomes" id="UP001607302"/>
    </source>
</evidence>
<keyword evidence="1" id="KW-0812">Transmembrane</keyword>